<dbReference type="CDD" id="cd07177">
    <property type="entry name" value="terB_like"/>
    <property type="match status" value="1"/>
</dbReference>
<protein>
    <submittedName>
        <fullName evidence="1">TerB family tellurite resistance protein</fullName>
    </submittedName>
</protein>
<evidence type="ECO:0000313" key="1">
    <source>
        <dbReference type="EMBL" id="RFN59341.1"/>
    </source>
</evidence>
<reference evidence="1 2" key="1">
    <citation type="journal article" date="2007" name="Int. J. Syst. Evol. Microbiol.">
        <title>Marixanthomonas ophiurae gen. nov., sp. nov., a marine bacterium of the family Flavobacteriaceae isolated from a deep-sea brittle star.</title>
        <authorList>
            <person name="Romanenko L.A."/>
            <person name="Uchino M."/>
            <person name="Frolova G.M."/>
            <person name="Mikhailov V.V."/>
        </authorList>
    </citation>
    <scope>NUCLEOTIDE SEQUENCE [LARGE SCALE GENOMIC DNA]</scope>
    <source>
        <strain evidence="1 2">KMM 3046</strain>
    </source>
</reference>
<gene>
    <name evidence="1" type="ORF">DZ858_04545</name>
</gene>
<evidence type="ECO:0000313" key="2">
    <source>
        <dbReference type="Proteomes" id="UP000261082"/>
    </source>
</evidence>
<dbReference type="EMBL" id="QVID01000001">
    <property type="protein sequence ID" value="RFN59341.1"/>
    <property type="molecule type" value="Genomic_DNA"/>
</dbReference>
<keyword evidence="2" id="KW-1185">Reference proteome</keyword>
<dbReference type="InterPro" id="IPR029024">
    <property type="entry name" value="TerB-like"/>
</dbReference>
<dbReference type="RefSeq" id="WP_117158339.1">
    <property type="nucleotide sequence ID" value="NZ_QVID01000001.1"/>
</dbReference>
<accession>A0A3E1QB39</accession>
<organism evidence="1 2">
    <name type="scientific">Marixanthomonas ophiurae</name>
    <dbReference type="NCBI Taxonomy" id="387659"/>
    <lineage>
        <taxon>Bacteria</taxon>
        <taxon>Pseudomonadati</taxon>
        <taxon>Bacteroidota</taxon>
        <taxon>Flavobacteriia</taxon>
        <taxon>Flavobacteriales</taxon>
        <taxon>Flavobacteriaceae</taxon>
        <taxon>Marixanthomonas</taxon>
    </lineage>
</organism>
<dbReference type="SUPFAM" id="SSF158682">
    <property type="entry name" value="TerB-like"/>
    <property type="match status" value="1"/>
</dbReference>
<proteinExistence type="predicted"/>
<dbReference type="OrthoDB" id="981083at2"/>
<dbReference type="Gene3D" id="1.10.3680.10">
    <property type="entry name" value="TerB-like"/>
    <property type="match status" value="1"/>
</dbReference>
<dbReference type="AlphaFoldDB" id="A0A3E1QB39"/>
<name>A0A3E1QB39_9FLAO</name>
<comment type="caution">
    <text evidence="1">The sequence shown here is derived from an EMBL/GenBank/DDBJ whole genome shotgun (WGS) entry which is preliminary data.</text>
</comment>
<dbReference type="Proteomes" id="UP000261082">
    <property type="component" value="Unassembled WGS sequence"/>
</dbReference>
<sequence>MSFTDLFERGEHSRNLSHFASIANIAAIDGELNEEEEKLLKRFARKLDIDEDEYKEVIKNPSKYPINPPNSADRRLERMHDLFEMIFADHEIDDHERFLIERYAIGLGYTAELAQKLIKRSIEIYDGGLNLEDYRYLLNRDK</sequence>